<proteinExistence type="predicted"/>
<evidence type="ECO:0000313" key="1">
    <source>
        <dbReference type="EMBL" id="QJS52033.1"/>
    </source>
</evidence>
<reference evidence="1" key="1">
    <citation type="journal article" date="2020" name="Mitochondrial DNA Part B Resour">
        <title>Complete mitogenomes of the chlorophycean green algae Bulbochaete rectangularis var. hiloensis (Oedogoniales) and Stigeoclonium helveticum (Chaetophorales) provide insight into the sequence of events that led to the acquisition of a reduced-derived pattern of evolution in the Chlamydomonadales and Sphaeropleales.</title>
        <authorList>
            <person name="Turmel M."/>
            <person name="Belanger A.-S."/>
            <person name="Otis C."/>
            <person name="Lemieux C."/>
        </authorList>
    </citation>
    <scope>NUCLEOTIDE SEQUENCE</scope>
</reference>
<dbReference type="GO" id="GO:0000428">
    <property type="term" value="C:DNA-directed RNA polymerase complex"/>
    <property type="evidence" value="ECO:0007669"/>
    <property type="project" value="UniProtKB-KW"/>
</dbReference>
<gene>
    <name evidence="1" type="primary">orf344</name>
</gene>
<keyword evidence="1" id="KW-0804">Transcription</keyword>
<organism evidence="1">
    <name type="scientific">Bulbochaete rectangularis var. hiloensis</name>
    <dbReference type="NCBI Taxonomy" id="55990"/>
    <lineage>
        <taxon>Eukaryota</taxon>
        <taxon>Viridiplantae</taxon>
        <taxon>Chlorophyta</taxon>
        <taxon>core chlorophytes</taxon>
        <taxon>Chlorophyceae</taxon>
        <taxon>OCC clade</taxon>
        <taxon>Oedogoniales</taxon>
        <taxon>Oedogoniaceae</taxon>
        <taxon>Bulbochaete</taxon>
    </lineage>
</organism>
<sequence>MFQRYLFEEILSLFLSFIPTIIKNSYSKDDIKAFIKYCDNLSIAKITLMHKELISTNLNNTSKEFKPQLESYISYIDPLDNYTIEKYIDMQCTKYDKNNSLFIQLYTKIVTTLYKKTGILFSVPLLKYLCEKFLTTLKYTANKKITLNGYYIMKITNYYSKILLGKAVIQSLLEKILITIANPADFVEKKVLKKKGKNYNKEAMKYCLLFPLPMDSALINLPMVYPPRDWFYDENNETYMGGYLETQVISVMRGKVVGENMTEAMNITPNNKTSECLNYQQSIPFKVNTNFLNYINKNRIALTEKGLLTDIKHLVINPMQEGQRDYLKLIENSKPFENNITEKD</sequence>
<dbReference type="EMBL" id="MN810331">
    <property type="protein sequence ID" value="QJS52033.1"/>
    <property type="molecule type" value="Genomic_DNA"/>
</dbReference>
<dbReference type="AlphaFoldDB" id="A0A6M4SPF2"/>
<name>A0A6M4SPF2_9CHLO</name>
<keyword evidence="1" id="KW-0240">DNA-directed RNA polymerase</keyword>
<dbReference type="SUPFAM" id="SSF56672">
    <property type="entry name" value="DNA/RNA polymerases"/>
    <property type="match status" value="1"/>
</dbReference>
<keyword evidence="1" id="KW-0496">Mitochondrion</keyword>
<dbReference type="InterPro" id="IPR043502">
    <property type="entry name" value="DNA/RNA_pol_sf"/>
</dbReference>
<accession>A0A6M4SPF2</accession>
<geneLocation type="mitochondrion" evidence="1"/>
<protein>
    <submittedName>
        <fullName evidence="1">Putative DNA-directed RNA polymerase</fullName>
    </submittedName>
</protein>